<comment type="caution">
    <text evidence="1">The sequence shown here is derived from an EMBL/GenBank/DDBJ whole genome shotgun (WGS) entry which is preliminary data.</text>
</comment>
<name>A0AAD5J254_ACENE</name>
<evidence type="ECO:0000313" key="1">
    <source>
        <dbReference type="EMBL" id="KAI9181947.1"/>
    </source>
</evidence>
<organism evidence="1 2">
    <name type="scientific">Acer negundo</name>
    <name type="common">Box elder</name>
    <dbReference type="NCBI Taxonomy" id="4023"/>
    <lineage>
        <taxon>Eukaryota</taxon>
        <taxon>Viridiplantae</taxon>
        <taxon>Streptophyta</taxon>
        <taxon>Embryophyta</taxon>
        <taxon>Tracheophyta</taxon>
        <taxon>Spermatophyta</taxon>
        <taxon>Magnoliopsida</taxon>
        <taxon>eudicotyledons</taxon>
        <taxon>Gunneridae</taxon>
        <taxon>Pentapetalae</taxon>
        <taxon>rosids</taxon>
        <taxon>malvids</taxon>
        <taxon>Sapindales</taxon>
        <taxon>Sapindaceae</taxon>
        <taxon>Hippocastanoideae</taxon>
        <taxon>Acereae</taxon>
        <taxon>Acer</taxon>
    </lineage>
</organism>
<accession>A0AAD5J254</accession>
<gene>
    <name evidence="1" type="ORF">LWI28_020398</name>
</gene>
<proteinExistence type="predicted"/>
<dbReference type="AlphaFoldDB" id="A0AAD5J254"/>
<evidence type="ECO:0000313" key="2">
    <source>
        <dbReference type="Proteomes" id="UP001064489"/>
    </source>
</evidence>
<dbReference type="Proteomes" id="UP001064489">
    <property type="component" value="Chromosome 4"/>
</dbReference>
<dbReference type="EMBL" id="JAJSOW010000101">
    <property type="protein sequence ID" value="KAI9181947.1"/>
    <property type="molecule type" value="Genomic_DNA"/>
</dbReference>
<reference evidence="1" key="1">
    <citation type="journal article" date="2022" name="Plant J.">
        <title>Strategies of tolerance reflected in two North American maple genomes.</title>
        <authorList>
            <person name="McEvoy S.L."/>
            <person name="Sezen U.U."/>
            <person name="Trouern-Trend A."/>
            <person name="McMahon S.M."/>
            <person name="Schaberg P.G."/>
            <person name="Yang J."/>
            <person name="Wegrzyn J.L."/>
            <person name="Swenson N.G."/>
        </authorList>
    </citation>
    <scope>NUCLEOTIDE SEQUENCE</scope>
    <source>
        <strain evidence="1">91603</strain>
    </source>
</reference>
<keyword evidence="2" id="KW-1185">Reference proteome</keyword>
<sequence length="112" mass="12549">MREEDITDKVCFSEVVPVDSLMQVNIVADLRRSSEKHYGKRKSNSEENEEAYCRRKARRLDGISAIEDSICKDKSERISGGEVTNTLVSPIEDDALEAVESAGRSSLARRSQ</sequence>
<protein>
    <submittedName>
        <fullName evidence="1">Uncharacterized protein</fullName>
    </submittedName>
</protein>
<reference evidence="1" key="2">
    <citation type="submission" date="2023-02" db="EMBL/GenBank/DDBJ databases">
        <authorList>
            <person name="Swenson N.G."/>
            <person name="Wegrzyn J.L."/>
            <person name="Mcevoy S.L."/>
        </authorList>
    </citation>
    <scope>NUCLEOTIDE SEQUENCE</scope>
    <source>
        <strain evidence="1">91603</strain>
        <tissue evidence="1">Leaf</tissue>
    </source>
</reference>